<proteinExistence type="predicted"/>
<dbReference type="EMBL" id="ANAH02000026">
    <property type="protein sequence ID" value="EPX58191.1"/>
    <property type="molecule type" value="Genomic_DNA"/>
</dbReference>
<dbReference type="SUPFAM" id="SSF53474">
    <property type="entry name" value="alpha/beta-Hydrolases"/>
    <property type="match status" value="1"/>
</dbReference>
<evidence type="ECO:0000313" key="3">
    <source>
        <dbReference type="EMBL" id="EPX58191.1"/>
    </source>
</evidence>
<dbReference type="eggNOG" id="COG0596">
    <property type="taxonomic scope" value="Bacteria"/>
</dbReference>
<dbReference type="InterPro" id="IPR029058">
    <property type="entry name" value="AB_hydrolase_fold"/>
</dbReference>
<comment type="caution">
    <text evidence="3">The sequence shown here is derived from an EMBL/GenBank/DDBJ whole genome shotgun (WGS) entry which is preliminary data.</text>
</comment>
<dbReference type="PANTHER" id="PTHR43329">
    <property type="entry name" value="EPOXIDE HYDROLASE"/>
    <property type="match status" value="1"/>
</dbReference>
<evidence type="ECO:0000313" key="4">
    <source>
        <dbReference type="Proteomes" id="UP000011682"/>
    </source>
</evidence>
<dbReference type="InterPro" id="IPR000073">
    <property type="entry name" value="AB_hydrolase_1"/>
</dbReference>
<sequence length="330" mass="36755">MSSLLFQDKGSTMFEITHRIVQTNGIHLHIAEAGQGPLVLLLHGWPESWYSWRHQIPALAAAGYHVVAPDVRGYGQSDKPWEIEAYSMKQLLADCTGLLDALGEKTAVIVGHDWGAAMAWTSAALHPERYRAVVSMSVPHLGRSPQPPTQLFRQTFQDTWLYLLYFQQPGVAEAEFEADVAKALRTIYTGTPGYDPMSPVVRAKKPGDGYLVGLETPSTLPAWLTEEDLAYFVKEFSRGGFRSSLNRYRNMDRDWEELPELATMKIHQPALFVIGEQDPGRAFAPIEPMKALVPHLHEPVIVPGAGHWVQQERPAEVNAALLSFLKGLPP</sequence>
<evidence type="ECO:0000259" key="2">
    <source>
        <dbReference type="Pfam" id="PF00561"/>
    </source>
</evidence>
<dbReference type="Proteomes" id="UP000011682">
    <property type="component" value="Unassembled WGS sequence"/>
</dbReference>
<dbReference type="GO" id="GO:0016787">
    <property type="term" value="F:hydrolase activity"/>
    <property type="evidence" value="ECO:0007669"/>
    <property type="project" value="UniProtKB-KW"/>
</dbReference>
<evidence type="ECO:0000256" key="1">
    <source>
        <dbReference type="ARBA" id="ARBA00022801"/>
    </source>
</evidence>
<feature type="domain" description="AB hydrolase-1" evidence="2">
    <location>
        <begin position="37"/>
        <end position="314"/>
    </location>
</feature>
<dbReference type="AlphaFoldDB" id="S9P4T7"/>
<gene>
    <name evidence="3" type="ORF">D187_004228</name>
</gene>
<name>S9P4T7_CYSF2</name>
<reference evidence="3" key="1">
    <citation type="submission" date="2013-05" db="EMBL/GenBank/DDBJ databases">
        <title>Genome assembly of Cystobacter fuscus DSM 2262.</title>
        <authorList>
            <person name="Sharma G."/>
            <person name="Khatri I."/>
            <person name="Kaur C."/>
            <person name="Mayilraj S."/>
            <person name="Subramanian S."/>
        </authorList>
    </citation>
    <scope>NUCLEOTIDE SEQUENCE [LARGE SCALE GENOMIC DNA]</scope>
    <source>
        <strain evidence="3">DSM 2262</strain>
    </source>
</reference>
<keyword evidence="1 3" id="KW-0378">Hydrolase</keyword>
<dbReference type="Gene3D" id="3.40.50.1820">
    <property type="entry name" value="alpha/beta hydrolase"/>
    <property type="match status" value="1"/>
</dbReference>
<dbReference type="Pfam" id="PF00561">
    <property type="entry name" value="Abhydrolase_1"/>
    <property type="match status" value="1"/>
</dbReference>
<organism evidence="3 4">
    <name type="scientific">Cystobacter fuscus (strain ATCC 25194 / DSM 2262 / NBRC 100088 / M29)</name>
    <dbReference type="NCBI Taxonomy" id="1242864"/>
    <lineage>
        <taxon>Bacteria</taxon>
        <taxon>Pseudomonadati</taxon>
        <taxon>Myxococcota</taxon>
        <taxon>Myxococcia</taxon>
        <taxon>Myxococcales</taxon>
        <taxon>Cystobacterineae</taxon>
        <taxon>Archangiaceae</taxon>
        <taxon>Cystobacter</taxon>
    </lineage>
</organism>
<keyword evidence="4" id="KW-1185">Reference proteome</keyword>
<dbReference type="PRINTS" id="PR00111">
    <property type="entry name" value="ABHYDROLASE"/>
</dbReference>
<dbReference type="InterPro" id="IPR000639">
    <property type="entry name" value="Epox_hydrolase-like"/>
</dbReference>
<protein>
    <submittedName>
        <fullName evidence="3">Epoxide hydrolase</fullName>
    </submittedName>
</protein>
<accession>S9P4T7</accession>
<dbReference type="PRINTS" id="PR00412">
    <property type="entry name" value="EPOXHYDRLASE"/>
</dbReference>